<dbReference type="InterPro" id="IPR036890">
    <property type="entry name" value="HATPase_C_sf"/>
</dbReference>
<dbReference type="Pfam" id="PF00072">
    <property type="entry name" value="Response_reg"/>
    <property type="match status" value="1"/>
</dbReference>
<dbReference type="CDD" id="cd00075">
    <property type="entry name" value="HATPase"/>
    <property type="match status" value="1"/>
</dbReference>
<evidence type="ECO:0000256" key="4">
    <source>
        <dbReference type="ARBA" id="ARBA00022475"/>
    </source>
</evidence>
<dbReference type="Pfam" id="PF02518">
    <property type="entry name" value="HATPase_c"/>
    <property type="match status" value="1"/>
</dbReference>
<evidence type="ECO:0000256" key="3">
    <source>
        <dbReference type="ARBA" id="ARBA00012438"/>
    </source>
</evidence>
<evidence type="ECO:0000259" key="18">
    <source>
        <dbReference type="PROSITE" id="PS50110"/>
    </source>
</evidence>
<dbReference type="InterPro" id="IPR003594">
    <property type="entry name" value="HATPase_dom"/>
</dbReference>
<sequence>MLAYLLDSFTMLVLCVLCLFFCWLLYRSNRSIPGVVAWSLGTACFAIALIASSTLYVAPKWFGVITSNHLFAAAMVLQLVGLLTFFSRPLYRAPVIVGLICYSLLFFYFTYVEPSLAARIIVFSLNYIIYLGCLAYLFVTRRTPHYRAAASLYYVIAGTAIGLMLYRLWALFAQSSQRGDQLYDILVQLIHGLPFFISFAMVVVFFLLSNERNYLQIQQLQQAANQQAESKKHLLAFLSHEFRTPLNAIVGTAQLLAPQLENKTQQAAIERITSAGMELSAINQLILRQAEVEHVGEQLIKPQPTQVKDWLEELVANHRDSAHKKGLRLSVTLAETIPQWLMIDVTYLRHVLNNLIGNAIKYSDQGEVNLTVVPTTANHYRFSVTDQGAGIPEDEHVSILAPFNRAWHGLSQIGSGLGLALVQQFLQSLGSNLKLQSSEGKGSVFSFELELATCESQAIPQAEHLQPLHLLIVEDIEINQHVAQGLLRKLGHSSQTVTSLSEAKQLLRQHYFDGVLLDLNLADGNGIDTFIDLKQEYRPLPPVILVTANVSQQIETEALQAGIVQVLHKPLIREDLALALTHHCNSLTLFDAEQFWQIAHFLPAQLRNDKMANLGDEFERLLHALLAFQRQDDTQQLKQQLHKIGSKAATLGFVKLAACCEQLSQSDAPQSVLIDVLQDLVDNSIEALQQQREEQHYG</sequence>
<dbReference type="PROSITE" id="PS50109">
    <property type="entry name" value="HIS_KIN"/>
    <property type="match status" value="1"/>
</dbReference>
<feature type="modified residue" description="Phosphohistidine" evidence="14">
    <location>
        <position position="642"/>
    </location>
</feature>
<dbReference type="InterPro" id="IPR004358">
    <property type="entry name" value="Sig_transdc_His_kin-like_C"/>
</dbReference>
<dbReference type="InterPro" id="IPR036641">
    <property type="entry name" value="HPT_dom_sf"/>
</dbReference>
<accession>A0A432Z2C0</accession>
<comment type="caution">
    <text evidence="20">The sequence shown here is derived from an EMBL/GenBank/DDBJ whole genome shotgun (WGS) entry which is preliminary data.</text>
</comment>
<evidence type="ECO:0000256" key="9">
    <source>
        <dbReference type="ARBA" id="ARBA00022777"/>
    </source>
</evidence>
<protein>
    <recommendedName>
        <fullName evidence="3">histidine kinase</fullName>
        <ecNumber evidence="3">2.7.13.3</ecNumber>
    </recommendedName>
</protein>
<gene>
    <name evidence="20" type="ORF">CWI80_09615</name>
</gene>
<keyword evidence="8 16" id="KW-0812">Transmembrane</keyword>
<proteinExistence type="predicted"/>
<feature type="transmembrane region" description="Helical" evidence="16">
    <location>
        <begin position="117"/>
        <end position="139"/>
    </location>
</feature>
<keyword evidence="7" id="KW-0808">Transferase</keyword>
<feature type="transmembrane region" description="Helical" evidence="16">
    <location>
        <begin position="189"/>
        <end position="208"/>
    </location>
</feature>
<feature type="domain" description="HPt" evidence="19">
    <location>
        <begin position="603"/>
        <end position="691"/>
    </location>
</feature>
<dbReference type="RefSeq" id="WP_026860711.1">
    <property type="nucleotide sequence ID" value="NZ_PIQE01000003.1"/>
</dbReference>
<dbReference type="AlphaFoldDB" id="A0A432Z2C0"/>
<evidence type="ECO:0000256" key="1">
    <source>
        <dbReference type="ARBA" id="ARBA00000085"/>
    </source>
</evidence>
<dbReference type="Pfam" id="PF00512">
    <property type="entry name" value="HisKA"/>
    <property type="match status" value="1"/>
</dbReference>
<feature type="domain" description="Histidine kinase" evidence="17">
    <location>
        <begin position="237"/>
        <end position="453"/>
    </location>
</feature>
<dbReference type="GO" id="GO:0005886">
    <property type="term" value="C:plasma membrane"/>
    <property type="evidence" value="ECO:0007669"/>
    <property type="project" value="UniProtKB-SubCell"/>
</dbReference>
<evidence type="ECO:0000256" key="12">
    <source>
        <dbReference type="ARBA" id="ARBA00023012"/>
    </source>
</evidence>
<dbReference type="CDD" id="cd00082">
    <property type="entry name" value="HisKA"/>
    <property type="match status" value="1"/>
</dbReference>
<feature type="transmembrane region" description="Helical" evidence="16">
    <location>
        <begin position="69"/>
        <end position="86"/>
    </location>
</feature>
<comment type="subcellular location">
    <subcellularLocation>
        <location evidence="2">Cell inner membrane</location>
        <topology evidence="2">Multi-pass membrane protein</topology>
    </subcellularLocation>
</comment>
<dbReference type="InterPro" id="IPR003661">
    <property type="entry name" value="HisK_dim/P_dom"/>
</dbReference>
<evidence type="ECO:0000313" key="20">
    <source>
        <dbReference type="EMBL" id="RUO72048.1"/>
    </source>
</evidence>
<dbReference type="Gene3D" id="1.10.287.130">
    <property type="match status" value="1"/>
</dbReference>
<evidence type="ECO:0000256" key="11">
    <source>
        <dbReference type="ARBA" id="ARBA00022989"/>
    </source>
</evidence>
<dbReference type="EC" id="2.7.13.3" evidence="3"/>
<dbReference type="EMBL" id="PIQE01000003">
    <property type="protein sequence ID" value="RUO72048.1"/>
    <property type="molecule type" value="Genomic_DNA"/>
</dbReference>
<dbReference type="SMART" id="SM00388">
    <property type="entry name" value="HisKA"/>
    <property type="match status" value="1"/>
</dbReference>
<keyword evidence="12" id="KW-0902">Two-component regulatory system</keyword>
<dbReference type="Gene3D" id="1.20.120.160">
    <property type="entry name" value="HPT domain"/>
    <property type="match status" value="1"/>
</dbReference>
<feature type="transmembrane region" description="Helical" evidence="16">
    <location>
        <begin position="93"/>
        <end position="111"/>
    </location>
</feature>
<dbReference type="PROSITE" id="PS50110">
    <property type="entry name" value="RESPONSE_REGULATORY"/>
    <property type="match status" value="1"/>
</dbReference>
<evidence type="ECO:0000256" key="13">
    <source>
        <dbReference type="ARBA" id="ARBA00023136"/>
    </source>
</evidence>
<dbReference type="Proteomes" id="UP000287022">
    <property type="component" value="Unassembled WGS sequence"/>
</dbReference>
<evidence type="ECO:0000256" key="2">
    <source>
        <dbReference type="ARBA" id="ARBA00004429"/>
    </source>
</evidence>
<keyword evidence="5" id="KW-0997">Cell inner membrane</keyword>
<evidence type="ECO:0000256" key="10">
    <source>
        <dbReference type="ARBA" id="ARBA00022840"/>
    </source>
</evidence>
<evidence type="ECO:0000256" key="15">
    <source>
        <dbReference type="PROSITE-ProRule" id="PRU00169"/>
    </source>
</evidence>
<evidence type="ECO:0000256" key="6">
    <source>
        <dbReference type="ARBA" id="ARBA00022553"/>
    </source>
</evidence>
<dbReference type="SUPFAM" id="SSF47226">
    <property type="entry name" value="Histidine-containing phosphotransfer domain, HPT domain"/>
    <property type="match status" value="1"/>
</dbReference>
<dbReference type="InterPro" id="IPR008207">
    <property type="entry name" value="Sig_transdc_His_kin_Hpt_dom"/>
</dbReference>
<dbReference type="GO" id="GO:0000155">
    <property type="term" value="F:phosphorelay sensor kinase activity"/>
    <property type="evidence" value="ECO:0007669"/>
    <property type="project" value="InterPro"/>
</dbReference>
<dbReference type="InterPro" id="IPR011006">
    <property type="entry name" value="CheY-like_superfamily"/>
</dbReference>
<evidence type="ECO:0000256" key="16">
    <source>
        <dbReference type="SAM" id="Phobius"/>
    </source>
</evidence>
<dbReference type="PANTHER" id="PTHR43047">
    <property type="entry name" value="TWO-COMPONENT HISTIDINE PROTEIN KINASE"/>
    <property type="match status" value="1"/>
</dbReference>
<keyword evidence="11 16" id="KW-1133">Transmembrane helix</keyword>
<keyword evidence="10" id="KW-0547">Nucleotide-binding</keyword>
<evidence type="ECO:0000259" key="19">
    <source>
        <dbReference type="PROSITE" id="PS50894"/>
    </source>
</evidence>
<dbReference type="SUPFAM" id="SSF47384">
    <property type="entry name" value="Homodimeric domain of signal transducing histidine kinase"/>
    <property type="match status" value="1"/>
</dbReference>
<dbReference type="PROSITE" id="PS50894">
    <property type="entry name" value="HPT"/>
    <property type="match status" value="1"/>
</dbReference>
<dbReference type="Gene3D" id="3.30.565.10">
    <property type="entry name" value="Histidine kinase-like ATPase, C-terminal domain"/>
    <property type="match status" value="1"/>
</dbReference>
<dbReference type="CDD" id="cd17546">
    <property type="entry name" value="REC_hyHK_CKI1_RcsC-like"/>
    <property type="match status" value="1"/>
</dbReference>
<organism evidence="20 21">
    <name type="scientific">Pseudidiomarina sediminum</name>
    <dbReference type="NCBI Taxonomy" id="431675"/>
    <lineage>
        <taxon>Bacteria</taxon>
        <taxon>Pseudomonadati</taxon>
        <taxon>Pseudomonadota</taxon>
        <taxon>Gammaproteobacteria</taxon>
        <taxon>Alteromonadales</taxon>
        <taxon>Idiomarinaceae</taxon>
        <taxon>Pseudidiomarina</taxon>
    </lineage>
</organism>
<evidence type="ECO:0000256" key="5">
    <source>
        <dbReference type="ARBA" id="ARBA00022519"/>
    </source>
</evidence>
<dbReference type="SUPFAM" id="SSF52172">
    <property type="entry name" value="CheY-like"/>
    <property type="match status" value="1"/>
</dbReference>
<keyword evidence="9" id="KW-0418">Kinase</keyword>
<dbReference type="Pfam" id="PF01627">
    <property type="entry name" value="Hpt"/>
    <property type="match status" value="1"/>
</dbReference>
<evidence type="ECO:0000313" key="21">
    <source>
        <dbReference type="Proteomes" id="UP000287022"/>
    </source>
</evidence>
<dbReference type="SMART" id="SM00448">
    <property type="entry name" value="REC"/>
    <property type="match status" value="1"/>
</dbReference>
<dbReference type="GO" id="GO:0009927">
    <property type="term" value="F:histidine phosphotransfer kinase activity"/>
    <property type="evidence" value="ECO:0007669"/>
    <property type="project" value="TreeGrafter"/>
</dbReference>
<dbReference type="SMART" id="SM00387">
    <property type="entry name" value="HATPase_c"/>
    <property type="match status" value="1"/>
</dbReference>
<dbReference type="Gene3D" id="3.40.50.2300">
    <property type="match status" value="1"/>
</dbReference>
<dbReference type="InterPro" id="IPR036097">
    <property type="entry name" value="HisK_dim/P_sf"/>
</dbReference>
<dbReference type="InterPro" id="IPR001789">
    <property type="entry name" value="Sig_transdc_resp-reg_receiver"/>
</dbReference>
<keyword evidence="4" id="KW-1003">Cell membrane</keyword>
<dbReference type="STRING" id="1122124.GCA_000423165_01996"/>
<keyword evidence="6 15" id="KW-0597">Phosphoprotein</keyword>
<evidence type="ECO:0000256" key="8">
    <source>
        <dbReference type="ARBA" id="ARBA00022692"/>
    </source>
</evidence>
<keyword evidence="13 16" id="KW-0472">Membrane</keyword>
<name>A0A432Z2C0_9GAMM</name>
<feature type="domain" description="Response regulatory" evidence="18">
    <location>
        <begin position="469"/>
        <end position="584"/>
    </location>
</feature>
<keyword evidence="21" id="KW-1185">Reference proteome</keyword>
<feature type="modified residue" description="4-aspartylphosphate" evidence="15">
    <location>
        <position position="518"/>
    </location>
</feature>
<comment type="catalytic activity">
    <reaction evidence="1">
        <text>ATP + protein L-histidine = ADP + protein N-phospho-L-histidine.</text>
        <dbReference type="EC" id="2.7.13.3"/>
    </reaction>
</comment>
<evidence type="ECO:0000256" key="14">
    <source>
        <dbReference type="PROSITE-ProRule" id="PRU00110"/>
    </source>
</evidence>
<feature type="transmembrane region" description="Helical" evidence="16">
    <location>
        <begin position="151"/>
        <end position="169"/>
    </location>
</feature>
<keyword evidence="10" id="KW-0067">ATP-binding</keyword>
<reference evidence="21" key="1">
    <citation type="journal article" date="2018" name="Front. Microbiol.">
        <title>Genome-Based Analysis Reveals the Taxonomy and Diversity of the Family Idiomarinaceae.</title>
        <authorList>
            <person name="Liu Y."/>
            <person name="Lai Q."/>
            <person name="Shao Z."/>
        </authorList>
    </citation>
    <scope>NUCLEOTIDE SEQUENCE [LARGE SCALE GENOMIC DNA]</scope>
    <source>
        <strain evidence="21">c121</strain>
    </source>
</reference>
<feature type="transmembrane region" description="Helical" evidence="16">
    <location>
        <begin position="35"/>
        <end position="57"/>
    </location>
</feature>
<dbReference type="InterPro" id="IPR005467">
    <property type="entry name" value="His_kinase_dom"/>
</dbReference>
<feature type="transmembrane region" description="Helical" evidence="16">
    <location>
        <begin position="6"/>
        <end position="26"/>
    </location>
</feature>
<evidence type="ECO:0000256" key="7">
    <source>
        <dbReference type="ARBA" id="ARBA00022679"/>
    </source>
</evidence>
<dbReference type="PANTHER" id="PTHR43047:SF72">
    <property type="entry name" value="OSMOSENSING HISTIDINE PROTEIN KINASE SLN1"/>
    <property type="match status" value="1"/>
</dbReference>
<evidence type="ECO:0000259" key="17">
    <source>
        <dbReference type="PROSITE" id="PS50109"/>
    </source>
</evidence>
<dbReference type="PRINTS" id="PR00344">
    <property type="entry name" value="BCTRLSENSOR"/>
</dbReference>
<dbReference type="SUPFAM" id="SSF55874">
    <property type="entry name" value="ATPase domain of HSP90 chaperone/DNA topoisomerase II/histidine kinase"/>
    <property type="match status" value="1"/>
</dbReference>